<dbReference type="RefSeq" id="WP_111323715.1">
    <property type="nucleotide sequence ID" value="NZ_BIFX01000003.1"/>
</dbReference>
<dbReference type="EMBL" id="QKUF01000011">
    <property type="protein sequence ID" value="PZW27968.1"/>
    <property type="molecule type" value="Genomic_DNA"/>
</dbReference>
<dbReference type="Pfam" id="PF01035">
    <property type="entry name" value="DNA_binding_1"/>
    <property type="match status" value="1"/>
</dbReference>
<gene>
    <name evidence="10" type="ORF">EI42_03346</name>
</gene>
<dbReference type="AlphaFoldDB" id="A0A326U4J3"/>
<comment type="miscellaneous">
    <text evidence="8">This enzyme catalyzes only one turnover and therefore is not strictly catalytic. According to one definition, an enzyme is a biocatalyst that acts repeatedly and over many reaction cycles.</text>
</comment>
<dbReference type="GO" id="GO:0032259">
    <property type="term" value="P:methylation"/>
    <property type="evidence" value="ECO:0007669"/>
    <property type="project" value="UniProtKB-KW"/>
</dbReference>
<evidence type="ECO:0000313" key="11">
    <source>
        <dbReference type="Proteomes" id="UP000248806"/>
    </source>
</evidence>
<dbReference type="PANTHER" id="PTHR10815">
    <property type="entry name" value="METHYLATED-DNA--PROTEIN-CYSTEINE METHYLTRANSFERASE"/>
    <property type="match status" value="1"/>
</dbReference>
<sequence>MKKLSIDTIQTPIGGVLLVVDDGRICSLDYEDYEQRMLLLLRRRYREFELQRVVDPCGFSSRVRAYFAGNYAALNELPVVTGGTDFQRQVWEALRTIPVGTTRAYGELAKQLGKPNASRAVGAANGLNPIAIIVPCHRVIGANAALTGYAGGIARKEWLLRHEGIRVK</sequence>
<dbReference type="Gene3D" id="1.10.10.10">
    <property type="entry name" value="Winged helix-like DNA-binding domain superfamily/Winged helix DNA-binding domain"/>
    <property type="match status" value="1"/>
</dbReference>
<dbReference type="InterPro" id="IPR036388">
    <property type="entry name" value="WH-like_DNA-bd_sf"/>
</dbReference>
<dbReference type="InterPro" id="IPR014048">
    <property type="entry name" value="MethylDNA_cys_MeTrfase_DNA-bd"/>
</dbReference>
<dbReference type="HAMAP" id="MF_00772">
    <property type="entry name" value="OGT"/>
    <property type="match status" value="1"/>
</dbReference>
<dbReference type="SUPFAM" id="SSF46767">
    <property type="entry name" value="Methylated DNA-protein cysteine methyltransferase, C-terminal domain"/>
    <property type="match status" value="1"/>
</dbReference>
<dbReference type="GO" id="GO:0005737">
    <property type="term" value="C:cytoplasm"/>
    <property type="evidence" value="ECO:0007669"/>
    <property type="project" value="UniProtKB-SubCell"/>
</dbReference>
<evidence type="ECO:0000256" key="5">
    <source>
        <dbReference type="ARBA" id="ARBA00022763"/>
    </source>
</evidence>
<evidence type="ECO:0000256" key="6">
    <source>
        <dbReference type="ARBA" id="ARBA00023204"/>
    </source>
</evidence>
<evidence type="ECO:0000256" key="4">
    <source>
        <dbReference type="ARBA" id="ARBA00022679"/>
    </source>
</evidence>
<keyword evidence="11" id="KW-1185">Reference proteome</keyword>
<comment type="similarity">
    <text evidence="8">Belongs to the MGMT family.</text>
</comment>
<comment type="caution">
    <text evidence="10">The sequence shown here is derived from an EMBL/GenBank/DDBJ whole genome shotgun (WGS) entry which is preliminary data.</text>
</comment>
<dbReference type="InterPro" id="IPR001497">
    <property type="entry name" value="MethylDNA_cys_MeTrfase_AS"/>
</dbReference>
<dbReference type="GO" id="GO:0006307">
    <property type="term" value="P:DNA alkylation repair"/>
    <property type="evidence" value="ECO:0007669"/>
    <property type="project" value="UniProtKB-UniRule"/>
</dbReference>
<keyword evidence="4 8" id="KW-0808">Transferase</keyword>
<reference evidence="10 11" key="1">
    <citation type="submission" date="2018-06" db="EMBL/GenBank/DDBJ databases">
        <title>Genomic Encyclopedia of Archaeal and Bacterial Type Strains, Phase II (KMG-II): from individual species to whole genera.</title>
        <authorList>
            <person name="Goeker M."/>
        </authorList>
    </citation>
    <scope>NUCLEOTIDE SEQUENCE [LARGE SCALE GENOMIC DNA]</scope>
    <source>
        <strain evidence="10 11">ATCC BAA-1881</strain>
    </source>
</reference>
<evidence type="ECO:0000256" key="2">
    <source>
        <dbReference type="ARBA" id="ARBA00022490"/>
    </source>
</evidence>
<evidence type="ECO:0000313" key="10">
    <source>
        <dbReference type="EMBL" id="PZW27968.1"/>
    </source>
</evidence>
<dbReference type="NCBIfam" id="TIGR00589">
    <property type="entry name" value="ogt"/>
    <property type="match status" value="1"/>
</dbReference>
<dbReference type="PROSITE" id="PS00374">
    <property type="entry name" value="MGMT"/>
    <property type="match status" value="1"/>
</dbReference>
<evidence type="ECO:0000256" key="3">
    <source>
        <dbReference type="ARBA" id="ARBA00022603"/>
    </source>
</evidence>
<keyword evidence="3 8" id="KW-0489">Methyltransferase</keyword>
<evidence type="ECO:0000259" key="9">
    <source>
        <dbReference type="Pfam" id="PF01035"/>
    </source>
</evidence>
<dbReference type="PANTHER" id="PTHR10815:SF5">
    <property type="entry name" value="METHYLATED-DNA--PROTEIN-CYSTEINE METHYLTRANSFERASE"/>
    <property type="match status" value="1"/>
</dbReference>
<comment type="function">
    <text evidence="8">Involved in the cellular defense against the biological effects of O6-methylguanine (O6-MeG) and O4-methylthymine (O4-MeT) in DNA. Repairs the methylated nucleobase in DNA by stoichiometrically transferring the methyl group to a cysteine residue in the enzyme. This is a suicide reaction: the enzyme is irreversibly inactivated.</text>
</comment>
<dbReference type="GO" id="GO:0003908">
    <property type="term" value="F:methylated-DNA-[protein]-cysteine S-methyltransferase activity"/>
    <property type="evidence" value="ECO:0007669"/>
    <property type="project" value="UniProtKB-UniRule"/>
</dbReference>
<comment type="catalytic activity">
    <reaction evidence="7 8">
        <text>a 6-O-methyl-2'-deoxyguanosine in DNA + L-cysteinyl-[protein] = S-methyl-L-cysteinyl-[protein] + a 2'-deoxyguanosine in DNA</text>
        <dbReference type="Rhea" id="RHEA:24000"/>
        <dbReference type="Rhea" id="RHEA-COMP:10131"/>
        <dbReference type="Rhea" id="RHEA-COMP:10132"/>
        <dbReference type="Rhea" id="RHEA-COMP:11367"/>
        <dbReference type="Rhea" id="RHEA-COMP:11368"/>
        <dbReference type="ChEBI" id="CHEBI:29950"/>
        <dbReference type="ChEBI" id="CHEBI:82612"/>
        <dbReference type="ChEBI" id="CHEBI:85445"/>
        <dbReference type="ChEBI" id="CHEBI:85448"/>
        <dbReference type="EC" id="2.1.1.63"/>
    </reaction>
</comment>
<evidence type="ECO:0000256" key="1">
    <source>
        <dbReference type="ARBA" id="ARBA00001286"/>
    </source>
</evidence>
<dbReference type="Proteomes" id="UP000248806">
    <property type="component" value="Unassembled WGS sequence"/>
</dbReference>
<protein>
    <recommendedName>
        <fullName evidence="8">Methylated-DNA--protein-cysteine methyltransferase</fullName>
        <ecNumber evidence="8">2.1.1.63</ecNumber>
    </recommendedName>
    <alternativeName>
        <fullName evidence="8">6-O-methylguanine-DNA methyltransferase</fullName>
        <shortName evidence="8">MGMT</shortName>
    </alternativeName>
    <alternativeName>
        <fullName evidence="8">O-6-methylguanine-DNA-alkyltransferase</fullName>
    </alternativeName>
</protein>
<dbReference type="NCBIfam" id="NF007626">
    <property type="entry name" value="PRK10286.1"/>
    <property type="match status" value="1"/>
</dbReference>
<evidence type="ECO:0000256" key="8">
    <source>
        <dbReference type="HAMAP-Rule" id="MF_00772"/>
    </source>
</evidence>
<dbReference type="EC" id="2.1.1.63" evidence="8"/>
<dbReference type="CDD" id="cd06445">
    <property type="entry name" value="ATase"/>
    <property type="match status" value="1"/>
</dbReference>
<dbReference type="InterPro" id="IPR036217">
    <property type="entry name" value="MethylDNA_cys_MeTrfase_DNAb"/>
</dbReference>
<keyword evidence="2 8" id="KW-0963">Cytoplasm</keyword>
<organism evidence="10 11">
    <name type="scientific">Thermosporothrix hazakensis</name>
    <dbReference type="NCBI Taxonomy" id="644383"/>
    <lineage>
        <taxon>Bacteria</taxon>
        <taxon>Bacillati</taxon>
        <taxon>Chloroflexota</taxon>
        <taxon>Ktedonobacteria</taxon>
        <taxon>Ktedonobacterales</taxon>
        <taxon>Thermosporotrichaceae</taxon>
        <taxon>Thermosporothrix</taxon>
    </lineage>
</organism>
<dbReference type="InterPro" id="IPR023546">
    <property type="entry name" value="MGMT"/>
</dbReference>
<keyword evidence="6 8" id="KW-0234">DNA repair</keyword>
<comment type="subcellular location">
    <subcellularLocation>
        <location evidence="8">Cytoplasm</location>
    </subcellularLocation>
</comment>
<feature type="active site" description="Nucleophile; methyl group acceptor" evidence="8">
    <location>
        <position position="136"/>
    </location>
</feature>
<name>A0A326U4J3_THEHA</name>
<accession>A0A326U4J3</accession>
<dbReference type="OrthoDB" id="9802228at2"/>
<proteinExistence type="inferred from homology"/>
<dbReference type="FunFam" id="1.10.10.10:FF:000337">
    <property type="entry name" value="Methylated-DNA--protein-cysteine methyltransferase"/>
    <property type="match status" value="1"/>
</dbReference>
<dbReference type="InterPro" id="IPR036631">
    <property type="entry name" value="MGMT_N_sf"/>
</dbReference>
<evidence type="ECO:0000256" key="7">
    <source>
        <dbReference type="ARBA" id="ARBA00049348"/>
    </source>
</evidence>
<feature type="domain" description="Methylated-DNA-[protein]-cysteine S-methyltransferase DNA binding" evidence="9">
    <location>
        <begin position="85"/>
        <end position="165"/>
    </location>
</feature>
<comment type="catalytic activity">
    <reaction evidence="1 8">
        <text>a 4-O-methyl-thymidine in DNA + L-cysteinyl-[protein] = a thymidine in DNA + S-methyl-L-cysteinyl-[protein]</text>
        <dbReference type="Rhea" id="RHEA:53428"/>
        <dbReference type="Rhea" id="RHEA-COMP:10131"/>
        <dbReference type="Rhea" id="RHEA-COMP:10132"/>
        <dbReference type="Rhea" id="RHEA-COMP:13555"/>
        <dbReference type="Rhea" id="RHEA-COMP:13556"/>
        <dbReference type="ChEBI" id="CHEBI:29950"/>
        <dbReference type="ChEBI" id="CHEBI:82612"/>
        <dbReference type="ChEBI" id="CHEBI:137386"/>
        <dbReference type="ChEBI" id="CHEBI:137387"/>
        <dbReference type="EC" id="2.1.1.63"/>
    </reaction>
</comment>
<keyword evidence="5 8" id="KW-0227">DNA damage</keyword>
<dbReference type="SUPFAM" id="SSF53155">
    <property type="entry name" value="Methylated DNA-protein cysteine methyltransferase domain"/>
    <property type="match status" value="1"/>
</dbReference>